<evidence type="ECO:0000256" key="4">
    <source>
        <dbReference type="ARBA" id="ARBA00022840"/>
    </source>
</evidence>
<evidence type="ECO:0000256" key="6">
    <source>
        <dbReference type="ARBA" id="ARBA00023125"/>
    </source>
</evidence>
<accession>A0A3B1DXQ3</accession>
<dbReference type="SUPFAM" id="SSF48295">
    <property type="entry name" value="TrpR-like"/>
    <property type="match status" value="1"/>
</dbReference>
<dbReference type="Pfam" id="PF08299">
    <property type="entry name" value="Bac_DnaA_C"/>
    <property type="match status" value="1"/>
</dbReference>
<dbReference type="Pfam" id="PF00308">
    <property type="entry name" value="Bac_DnaA"/>
    <property type="match status" value="1"/>
</dbReference>
<dbReference type="SUPFAM" id="SSF52540">
    <property type="entry name" value="P-loop containing nucleoside triphosphate hydrolases"/>
    <property type="match status" value="1"/>
</dbReference>
<evidence type="ECO:0000256" key="3">
    <source>
        <dbReference type="ARBA" id="ARBA00022741"/>
    </source>
</evidence>
<dbReference type="SMART" id="SM00382">
    <property type="entry name" value="AAA"/>
    <property type="match status" value="1"/>
</dbReference>
<dbReference type="PRINTS" id="PR00051">
    <property type="entry name" value="DNAA"/>
</dbReference>
<evidence type="ECO:0000259" key="7">
    <source>
        <dbReference type="SMART" id="SM00382"/>
    </source>
</evidence>
<dbReference type="InterPro" id="IPR013159">
    <property type="entry name" value="DnaA_C"/>
</dbReference>
<evidence type="ECO:0000256" key="5">
    <source>
        <dbReference type="ARBA" id="ARBA00023121"/>
    </source>
</evidence>
<name>A0A3B1DXQ3_9ZZZZ</name>
<dbReference type="AlphaFoldDB" id="A0A3B1DXQ3"/>
<keyword evidence="2" id="KW-0235">DNA replication</keyword>
<dbReference type="CDD" id="cd00009">
    <property type="entry name" value="AAA"/>
    <property type="match status" value="1"/>
</dbReference>
<dbReference type="InterPro" id="IPR018312">
    <property type="entry name" value="Chromosome_initiator_DnaA_CS"/>
</dbReference>
<evidence type="ECO:0000259" key="8">
    <source>
        <dbReference type="SMART" id="SM00760"/>
    </source>
</evidence>
<feature type="domain" description="AAA+ ATPase" evidence="7">
    <location>
        <begin position="38"/>
        <end position="177"/>
    </location>
</feature>
<dbReference type="GO" id="GO:0005524">
    <property type="term" value="F:ATP binding"/>
    <property type="evidence" value="ECO:0007669"/>
    <property type="project" value="UniProtKB-KW"/>
</dbReference>
<dbReference type="CDD" id="cd06571">
    <property type="entry name" value="Bac_DnaA_C"/>
    <property type="match status" value="1"/>
</dbReference>
<dbReference type="Gene3D" id="1.10.1750.10">
    <property type="match status" value="1"/>
</dbReference>
<dbReference type="InterPro" id="IPR003593">
    <property type="entry name" value="AAA+_ATPase"/>
</dbReference>
<dbReference type="GO" id="GO:0008289">
    <property type="term" value="F:lipid binding"/>
    <property type="evidence" value="ECO:0007669"/>
    <property type="project" value="UniProtKB-KW"/>
</dbReference>
<gene>
    <name evidence="9" type="ORF">MNBD_PLANCTO02-1011</name>
</gene>
<organism evidence="9">
    <name type="scientific">hydrothermal vent metagenome</name>
    <dbReference type="NCBI Taxonomy" id="652676"/>
    <lineage>
        <taxon>unclassified sequences</taxon>
        <taxon>metagenomes</taxon>
        <taxon>ecological metagenomes</taxon>
    </lineage>
</organism>
<evidence type="ECO:0000256" key="2">
    <source>
        <dbReference type="ARBA" id="ARBA00022705"/>
    </source>
</evidence>
<reference evidence="9" key="1">
    <citation type="submission" date="2018-06" db="EMBL/GenBank/DDBJ databases">
        <authorList>
            <person name="Zhirakovskaya E."/>
        </authorList>
    </citation>
    <scope>NUCLEOTIDE SEQUENCE</scope>
</reference>
<keyword evidence="3" id="KW-0547">Nucleotide-binding</keyword>
<keyword evidence="1" id="KW-0963">Cytoplasm</keyword>
<evidence type="ECO:0000256" key="1">
    <source>
        <dbReference type="ARBA" id="ARBA00022490"/>
    </source>
</evidence>
<dbReference type="GO" id="GO:0006275">
    <property type="term" value="P:regulation of DNA replication"/>
    <property type="evidence" value="ECO:0007669"/>
    <property type="project" value="InterPro"/>
</dbReference>
<feature type="domain" description="Chromosomal replication initiator DnaA C-terminal" evidence="8">
    <location>
        <begin position="253"/>
        <end position="322"/>
    </location>
</feature>
<dbReference type="InterPro" id="IPR020591">
    <property type="entry name" value="Chromosome_initiator_DnaA-like"/>
</dbReference>
<dbReference type="GO" id="GO:0005886">
    <property type="term" value="C:plasma membrane"/>
    <property type="evidence" value="ECO:0007669"/>
    <property type="project" value="TreeGrafter"/>
</dbReference>
<dbReference type="PROSITE" id="PS01008">
    <property type="entry name" value="DNAA"/>
    <property type="match status" value="1"/>
</dbReference>
<dbReference type="PANTHER" id="PTHR30050">
    <property type="entry name" value="CHROMOSOMAL REPLICATION INITIATOR PROTEIN DNAA"/>
    <property type="match status" value="1"/>
</dbReference>
<dbReference type="GO" id="GO:0003688">
    <property type="term" value="F:DNA replication origin binding"/>
    <property type="evidence" value="ECO:0007669"/>
    <property type="project" value="InterPro"/>
</dbReference>
<proteinExistence type="predicted"/>
<dbReference type="InterPro" id="IPR027417">
    <property type="entry name" value="P-loop_NTPase"/>
</dbReference>
<dbReference type="Gene3D" id="3.40.50.300">
    <property type="entry name" value="P-loop containing nucleotide triphosphate hydrolases"/>
    <property type="match status" value="1"/>
</dbReference>
<dbReference type="SMART" id="SM00760">
    <property type="entry name" value="Bac_DnaA_C"/>
    <property type="match status" value="1"/>
</dbReference>
<evidence type="ECO:0000313" key="9">
    <source>
        <dbReference type="EMBL" id="VAX41913.1"/>
    </source>
</evidence>
<dbReference type="PANTHER" id="PTHR30050:SF2">
    <property type="entry name" value="CHROMOSOMAL REPLICATION INITIATOR PROTEIN DNAA"/>
    <property type="match status" value="1"/>
</dbReference>
<dbReference type="GO" id="GO:0006270">
    <property type="term" value="P:DNA replication initiation"/>
    <property type="evidence" value="ECO:0007669"/>
    <property type="project" value="InterPro"/>
</dbReference>
<keyword evidence="6" id="KW-0238">DNA-binding</keyword>
<dbReference type="InterPro" id="IPR010921">
    <property type="entry name" value="Trp_repressor/repl_initiator"/>
</dbReference>
<keyword evidence="5" id="KW-0446">Lipid-binding</keyword>
<dbReference type="InterPro" id="IPR013317">
    <property type="entry name" value="DnaA_dom"/>
</dbReference>
<keyword evidence="4" id="KW-0067">ATP-binding</keyword>
<sequence length="358" mass="40525">MSTEYAATKGVVPFLLLPENRLAHAAVSKLKPPKRFQKGKLLFLYGASGVGKSHLVQLFQYLFPANKKSSDTQKSRFLSLTASQFVADYTEFAEQKLLHEYREQFDDLDILICEDVNILKDRKEFANFLTVIIDEIFHRGGRLLFTSCQSPGSLKGLPRQLVNRFHGGTAIQVELPGCQSRLKLLTHFASTKQLAISTNILKLIAEELPVSPRELLSVLIQLEGLAKVRRKKEVDETLVRQFLEGEIKPKQPSLSQITKTVAKQFEVSVAAIRSKTQKAETTQPRQCAMLLARHLTSHSLRKIADYFGRRNHSTVIHACQRIQKLIQQEPVLQLQLSQILHSLEIIDSDNSSLWLKTC</sequence>
<dbReference type="EMBL" id="UOGL01000599">
    <property type="protein sequence ID" value="VAX41913.1"/>
    <property type="molecule type" value="Genomic_DNA"/>
</dbReference>
<protein>
    <submittedName>
        <fullName evidence="9">Chromosomal replication initiator protein DnaA</fullName>
    </submittedName>
</protein>